<organism evidence="3 4">
    <name type="scientific">Glaesserella parasuis</name>
    <name type="common">Haemophilus parasuis</name>
    <dbReference type="NCBI Taxonomy" id="738"/>
    <lineage>
        <taxon>Bacteria</taxon>
        <taxon>Pseudomonadati</taxon>
        <taxon>Pseudomonadota</taxon>
        <taxon>Gammaproteobacteria</taxon>
        <taxon>Pasteurellales</taxon>
        <taxon>Pasteurellaceae</taxon>
        <taxon>Glaesserella</taxon>
    </lineage>
</organism>
<feature type="chain" id="PRO_5043613364" evidence="2">
    <location>
        <begin position="22"/>
        <end position="101"/>
    </location>
</feature>
<dbReference type="InterPro" id="IPR008613">
    <property type="entry name" value="Excalibur_Ca-bd_domain"/>
</dbReference>
<dbReference type="EMBL" id="JAODIR010000001">
    <property type="protein sequence ID" value="MDD2167087.1"/>
    <property type="molecule type" value="Genomic_DNA"/>
</dbReference>
<keyword evidence="2" id="KW-0732">Signal</keyword>
<dbReference type="RefSeq" id="WP_075604534.1">
    <property type="nucleotide sequence ID" value="NZ_CP054198.1"/>
</dbReference>
<accession>A0A6M8T0R3</accession>
<evidence type="ECO:0000256" key="2">
    <source>
        <dbReference type="SAM" id="SignalP"/>
    </source>
</evidence>
<name>A0A6M8T0R3_GLAPU</name>
<evidence type="ECO:0000313" key="3">
    <source>
        <dbReference type="EMBL" id="MDD2167087.1"/>
    </source>
</evidence>
<feature type="compositionally biased region" description="Basic residues" evidence="1">
    <location>
        <begin position="68"/>
        <end position="77"/>
    </location>
</feature>
<feature type="signal peptide" evidence="2">
    <location>
        <begin position="1"/>
        <end position="21"/>
    </location>
</feature>
<evidence type="ECO:0000256" key="1">
    <source>
        <dbReference type="SAM" id="MobiDB-lite"/>
    </source>
</evidence>
<dbReference type="AlphaFoldDB" id="A0A6M8T0R3"/>
<comment type="caution">
    <text evidence="3">The sequence shown here is derived from an EMBL/GenBank/DDBJ whole genome shotgun (WGS) entry which is preliminary data.</text>
</comment>
<proteinExistence type="predicted"/>
<reference evidence="3" key="1">
    <citation type="submission" date="2022-09" db="EMBL/GenBank/DDBJ databases">
        <title>Molecular characterization of Glaesserella parasuis strains circulating in commercial swine farms using whole-genome sequencing.</title>
        <authorList>
            <person name="Mugabi R."/>
            <person name="Clavijo M."/>
            <person name="Li G."/>
        </authorList>
    </citation>
    <scope>NUCLEOTIDE SEQUENCE</scope>
    <source>
        <strain evidence="3">0435-53</strain>
    </source>
</reference>
<feature type="region of interest" description="Disordered" evidence="1">
    <location>
        <begin position="66"/>
        <end position="101"/>
    </location>
</feature>
<protein>
    <submittedName>
        <fullName evidence="3">Excalibur calcium-binding domain-containing protein</fullName>
    </submittedName>
</protein>
<sequence>MKKFKVFLFVCSAFFTFPSLAQEYDCDKRYCKEMVNCDEAYYHLKICGLVRLDRDGDGVPCENVCGKGGKKQSKKSKQTIQSLLNDSENEESNESDKDQKN</sequence>
<dbReference type="Proteomes" id="UP001148834">
    <property type="component" value="Unassembled WGS sequence"/>
</dbReference>
<dbReference type="Pfam" id="PF05901">
    <property type="entry name" value="Excalibur"/>
    <property type="match status" value="1"/>
</dbReference>
<gene>
    <name evidence="3" type="ORF">N5925_00390</name>
</gene>
<evidence type="ECO:0000313" key="4">
    <source>
        <dbReference type="Proteomes" id="UP001148834"/>
    </source>
</evidence>